<dbReference type="InterPro" id="IPR014001">
    <property type="entry name" value="Helicase_ATP-bd"/>
</dbReference>
<dbReference type="PROSITE" id="PS51194">
    <property type="entry name" value="HELICASE_CTER"/>
    <property type="match status" value="1"/>
</dbReference>
<reference evidence="8" key="4">
    <citation type="submission" date="2025-09" db="UniProtKB">
        <authorList>
            <consortium name="Ensembl"/>
        </authorList>
    </citation>
    <scope>IDENTIFICATION</scope>
</reference>
<dbReference type="InterPro" id="IPR001650">
    <property type="entry name" value="Helicase_C-like"/>
</dbReference>
<dbReference type="AlphaFoldDB" id="A0A3B1IXS4"/>
<dbReference type="SMART" id="SM00487">
    <property type="entry name" value="DEXDc"/>
    <property type="match status" value="1"/>
</dbReference>
<dbReference type="InterPro" id="IPR000330">
    <property type="entry name" value="SNF2_N"/>
</dbReference>
<name>A0A3B1IXS4_ASTMX</name>
<dbReference type="PANTHER" id="PTHR45629">
    <property type="entry name" value="SNF2/RAD54 FAMILY MEMBER"/>
    <property type="match status" value="1"/>
</dbReference>
<dbReference type="InterPro" id="IPR027417">
    <property type="entry name" value="P-loop_NTPase"/>
</dbReference>
<keyword evidence="3" id="KW-0347">Helicase</keyword>
<dbReference type="SUPFAM" id="SSF52540">
    <property type="entry name" value="P-loop containing nucleoside triphosphate hydrolases"/>
    <property type="match status" value="2"/>
</dbReference>
<dbReference type="Pfam" id="PF00271">
    <property type="entry name" value="Helicase_C"/>
    <property type="match status" value="1"/>
</dbReference>
<evidence type="ECO:0000256" key="5">
    <source>
        <dbReference type="SAM" id="MobiDB-lite"/>
    </source>
</evidence>
<dbReference type="GO" id="GO:0015616">
    <property type="term" value="F:DNA translocase activity"/>
    <property type="evidence" value="ECO:0007669"/>
    <property type="project" value="TreeGrafter"/>
</dbReference>
<dbReference type="GO" id="GO:0005634">
    <property type="term" value="C:nucleus"/>
    <property type="evidence" value="ECO:0007669"/>
    <property type="project" value="TreeGrafter"/>
</dbReference>
<reference evidence="8" key="3">
    <citation type="submission" date="2025-08" db="UniProtKB">
        <authorList>
            <consortium name="Ensembl"/>
        </authorList>
    </citation>
    <scope>IDENTIFICATION</scope>
</reference>
<evidence type="ECO:0000256" key="4">
    <source>
        <dbReference type="ARBA" id="ARBA00022840"/>
    </source>
</evidence>
<dbReference type="GO" id="GO:0004386">
    <property type="term" value="F:helicase activity"/>
    <property type="evidence" value="ECO:0007669"/>
    <property type="project" value="UniProtKB-KW"/>
</dbReference>
<accession>A0A3B1IXS4</accession>
<keyword evidence="1" id="KW-0547">Nucleotide-binding</keyword>
<dbReference type="Gene3D" id="3.40.50.300">
    <property type="entry name" value="P-loop containing nucleotide triphosphate hydrolases"/>
    <property type="match status" value="1"/>
</dbReference>
<dbReference type="GO" id="GO:0005524">
    <property type="term" value="F:ATP binding"/>
    <property type="evidence" value="ECO:0007669"/>
    <property type="project" value="UniProtKB-KW"/>
</dbReference>
<evidence type="ECO:0000256" key="2">
    <source>
        <dbReference type="ARBA" id="ARBA00022801"/>
    </source>
</evidence>
<dbReference type="FunFam" id="3.40.50.10810:FF:000020">
    <property type="entry name" value="DNA repair and recombination protein RAD54B"/>
    <property type="match status" value="1"/>
</dbReference>
<keyword evidence="9" id="KW-1185">Reference proteome</keyword>
<evidence type="ECO:0000313" key="8">
    <source>
        <dbReference type="Ensembl" id="ENSAMXP00000033914.1"/>
    </source>
</evidence>
<dbReference type="Pfam" id="PF00176">
    <property type="entry name" value="SNF2-rel_dom"/>
    <property type="match status" value="1"/>
</dbReference>
<dbReference type="SMART" id="SM00490">
    <property type="entry name" value="HELICc"/>
    <property type="match status" value="1"/>
</dbReference>
<evidence type="ECO:0000313" key="9">
    <source>
        <dbReference type="Proteomes" id="UP000018467"/>
    </source>
</evidence>
<keyword evidence="4" id="KW-0067">ATP-binding</keyword>
<feature type="domain" description="Helicase C-terminal" evidence="7">
    <location>
        <begin position="445"/>
        <end position="602"/>
    </location>
</feature>
<feature type="region of interest" description="Disordered" evidence="5">
    <location>
        <begin position="47"/>
        <end position="75"/>
    </location>
</feature>
<dbReference type="InterPro" id="IPR050496">
    <property type="entry name" value="SNF2_RAD54_helicase_repair"/>
</dbReference>
<dbReference type="Bgee" id="ENSAMXG00000039985">
    <property type="expression patterns" value="Expressed in testis and 12 other cell types or tissues"/>
</dbReference>
<feature type="domain" description="Helicase ATP-binding" evidence="6">
    <location>
        <begin position="111"/>
        <end position="284"/>
    </location>
</feature>
<evidence type="ECO:0000256" key="3">
    <source>
        <dbReference type="ARBA" id="ARBA00022806"/>
    </source>
</evidence>
<reference evidence="9" key="1">
    <citation type="submission" date="2013-03" db="EMBL/GenBank/DDBJ databases">
        <authorList>
            <person name="Jeffery W."/>
            <person name="Warren W."/>
            <person name="Wilson R.K."/>
        </authorList>
    </citation>
    <scope>NUCLEOTIDE SEQUENCE</scope>
    <source>
        <strain evidence="9">female</strain>
    </source>
</reference>
<dbReference type="Gene3D" id="3.40.50.10810">
    <property type="entry name" value="Tandem AAA-ATPase domain"/>
    <property type="match status" value="1"/>
</dbReference>
<dbReference type="GO" id="GO:0000724">
    <property type="term" value="P:double-strand break repair via homologous recombination"/>
    <property type="evidence" value="ECO:0007669"/>
    <property type="project" value="TreeGrafter"/>
</dbReference>
<dbReference type="PROSITE" id="PS51192">
    <property type="entry name" value="HELICASE_ATP_BIND_1"/>
    <property type="match status" value="1"/>
</dbReference>
<evidence type="ECO:0000256" key="1">
    <source>
        <dbReference type="ARBA" id="ARBA00022741"/>
    </source>
</evidence>
<dbReference type="Proteomes" id="UP000018467">
    <property type="component" value="Unassembled WGS sequence"/>
</dbReference>
<keyword evidence="2" id="KW-0378">Hydrolase</keyword>
<dbReference type="GeneTree" id="ENSGT00940000156966"/>
<dbReference type="Gene3D" id="1.20.120.850">
    <property type="entry name" value="SWI2/SNF2 ATPases, N-terminal domain"/>
    <property type="match status" value="1"/>
</dbReference>
<dbReference type="FunFam" id="3.40.50.300:FF:000332">
    <property type="entry name" value="DNA repair and recombination protein RAD54-like"/>
    <property type="match status" value="1"/>
</dbReference>
<dbReference type="InterPro" id="IPR049730">
    <property type="entry name" value="SNF2/RAD54-like_C"/>
</dbReference>
<dbReference type="GO" id="GO:0007131">
    <property type="term" value="P:reciprocal meiotic recombination"/>
    <property type="evidence" value="ECO:0007669"/>
    <property type="project" value="TreeGrafter"/>
</dbReference>
<proteinExistence type="predicted"/>
<dbReference type="Ensembl" id="ENSAMXT00000041588.1">
    <property type="protein sequence ID" value="ENSAMXP00000033914.1"/>
    <property type="gene ID" value="ENSAMXG00000039985.1"/>
</dbReference>
<reference evidence="9" key="2">
    <citation type="journal article" date="2014" name="Nat. Commun.">
        <title>The cavefish genome reveals candidate genes for eye loss.</title>
        <authorList>
            <person name="McGaugh S.E."/>
            <person name="Gross J.B."/>
            <person name="Aken B."/>
            <person name="Blin M."/>
            <person name="Borowsky R."/>
            <person name="Chalopin D."/>
            <person name="Hinaux H."/>
            <person name="Jeffery W.R."/>
            <person name="Keene A."/>
            <person name="Ma L."/>
            <person name="Minx P."/>
            <person name="Murphy D."/>
            <person name="O'Quin K.E."/>
            <person name="Retaux S."/>
            <person name="Rohner N."/>
            <person name="Searle S.M."/>
            <person name="Stahl B.A."/>
            <person name="Tabin C."/>
            <person name="Volff J.N."/>
            <person name="Yoshizawa M."/>
            <person name="Warren W.C."/>
        </authorList>
    </citation>
    <scope>NUCLEOTIDE SEQUENCE [LARGE SCALE GENOMIC DNA]</scope>
    <source>
        <strain evidence="9">female</strain>
    </source>
</reference>
<dbReference type="GO" id="GO:0016787">
    <property type="term" value="F:hydrolase activity"/>
    <property type="evidence" value="ECO:0007669"/>
    <property type="project" value="UniProtKB-KW"/>
</dbReference>
<protein>
    <submittedName>
        <fullName evidence="8">RAD54 homolog B</fullName>
    </submittedName>
</protein>
<evidence type="ECO:0000259" key="6">
    <source>
        <dbReference type="PROSITE" id="PS51192"/>
    </source>
</evidence>
<dbReference type="PANTHER" id="PTHR45629:SF7">
    <property type="entry name" value="DNA EXCISION REPAIR PROTEIN ERCC-6-RELATED"/>
    <property type="match status" value="1"/>
</dbReference>
<organism evidence="8 9">
    <name type="scientific">Astyanax mexicanus</name>
    <name type="common">Blind cave fish</name>
    <name type="synonym">Astyanax fasciatus mexicanus</name>
    <dbReference type="NCBI Taxonomy" id="7994"/>
    <lineage>
        <taxon>Eukaryota</taxon>
        <taxon>Metazoa</taxon>
        <taxon>Chordata</taxon>
        <taxon>Craniata</taxon>
        <taxon>Vertebrata</taxon>
        <taxon>Euteleostomi</taxon>
        <taxon>Actinopterygii</taxon>
        <taxon>Neopterygii</taxon>
        <taxon>Teleostei</taxon>
        <taxon>Ostariophysi</taxon>
        <taxon>Characiformes</taxon>
        <taxon>Characoidei</taxon>
        <taxon>Acestrorhamphidae</taxon>
        <taxon>Acestrorhamphinae</taxon>
        <taxon>Astyanax</taxon>
    </lineage>
</organism>
<feature type="region of interest" description="Disordered" evidence="5">
    <location>
        <begin position="662"/>
        <end position="701"/>
    </location>
</feature>
<sequence length="718" mass="80385">MVGGKQIEVMGVISNEDYTKGRCFQDAAVDVPLEAVTRAPVSRPLAKPFSRPALKGGATKLGPEPEGPVPKPRHDPNAPGIKLPLAILFLKLYVSIVLNPPMCQYMSCGCVCRFAGRCGAILADEMGLGKTLQCVCVLWTLLKQGPYGGQPVLKRGLVVCPGSLVKNWGAEFNKWLGRERIRVFTVDQVCGSEGDNRVQDFVSSPLCPVMVISYEMLLRSIEVLKKLDFSLVICDEGHRLKNSNIKTAGALTALACERRVILTGTPVQNDLQEFYSIIEFVNPGILGTSAAYRKIYEEPIIRSRQPTCTEEERFMGEERAAELARLTSVFTLRRTQEIINHFLPERLEWTVFCRPTELQVQLYNALLSTRSVRACISGYNTLNHSPHLACINALKKLCNHPGLLYNTVKVSESTDELYESLSVKLFPEAYSTGNFCTADSGKLLVLTDLLKAIQHVNRTDKVVLVSNYTQTLDLLQDLCTHLGYTWCRLDGQTPVAQRQRIVESFNSPYSSHFLFLLSSKAGGVGLNLVGASHLVLYDIDWNPANDIQAMARVWRDGQKKTVHIYRFLTTGTIEEKMYQRQVSKQGLSGTVVDLKKKAEHISFSAEELRDLFTFEANTSCLTHDLPHCLQELSKEIPPPPLRKRVNFELSFCLRRQKLTDQPTLARETPRGGAEATQHHRSSVRRWEAVSGRAVEGRRSAPSQSEERYLHAVCMYEYS</sequence>
<evidence type="ECO:0000259" key="7">
    <source>
        <dbReference type="PROSITE" id="PS51194"/>
    </source>
</evidence>
<dbReference type="CDD" id="cd18793">
    <property type="entry name" value="SF2_C_SNF"/>
    <property type="match status" value="1"/>
</dbReference>
<dbReference type="InterPro" id="IPR038718">
    <property type="entry name" value="SNF2-like_sf"/>
</dbReference>